<protein>
    <submittedName>
        <fullName evidence="3">Uncharacterized protein</fullName>
    </submittedName>
</protein>
<gene>
    <name evidence="3" type="ORF">PTTT1_LOCUS15552</name>
</gene>
<dbReference type="EMBL" id="OU594955">
    <property type="protein sequence ID" value="CAG9281143.1"/>
    <property type="molecule type" value="Genomic_DNA"/>
</dbReference>
<organism evidence="3">
    <name type="scientific">Phaeodactylum tricornutum</name>
    <name type="common">Diatom</name>
    <dbReference type="NCBI Taxonomy" id="2850"/>
    <lineage>
        <taxon>Eukaryota</taxon>
        <taxon>Sar</taxon>
        <taxon>Stramenopiles</taxon>
        <taxon>Ochrophyta</taxon>
        <taxon>Bacillariophyta</taxon>
        <taxon>Bacillariophyceae</taxon>
        <taxon>Bacillariophycidae</taxon>
        <taxon>Naviculales</taxon>
        <taxon>Phaeodactylaceae</taxon>
        <taxon>Phaeodactylum</taxon>
    </lineage>
</organism>
<evidence type="ECO:0000256" key="2">
    <source>
        <dbReference type="SAM" id="Phobius"/>
    </source>
</evidence>
<sequence length="340" mass="37352">MSKGLLIAIVATVVLITAIVIPVAILVPKSKDEAAVITTGRSGSWSFVSGTSAPTIAATTALPVAPPSSFPSINPGIEDVMTSEYISAPPSIYRTTAVPTIVPSMDAPSTLPSILASLVPPSGAPSDRRLLRPSSRPSDVPSNSPTDFPATVSWPLPDVDPHYTFTLKMHWKPWYFWQEEGYERKWCLECTRCQNVTASESGTSVCRDENPNVFDCQAGDQLWLQTCNEDLTGHQGNAEFRVLRHDDGDQLQVVGTNFCVTLVRPRFMNLQQCQVGNALQLWEGFTTDKPFALHPKHNMELCASQHHHPKASELLFASGCDLAYKWNTALWETISVLRNF</sequence>
<feature type="region of interest" description="Disordered" evidence="1">
    <location>
        <begin position="116"/>
        <end position="153"/>
    </location>
</feature>
<reference evidence="3" key="1">
    <citation type="submission" date="2022-02" db="EMBL/GenBank/DDBJ databases">
        <authorList>
            <person name="Giguere J D."/>
        </authorList>
    </citation>
    <scope>NUCLEOTIDE SEQUENCE</scope>
    <source>
        <strain evidence="3">CCAP 1055/1</strain>
    </source>
</reference>
<dbReference type="OMA" id="ELHRHAN"/>
<dbReference type="AlphaFoldDB" id="A0A8J9X2P6"/>
<name>A0A8J9X2P6_PHATR</name>
<keyword evidence="2" id="KW-1133">Transmembrane helix</keyword>
<dbReference type="Proteomes" id="UP000836788">
    <property type="component" value="Chromosome 14"/>
</dbReference>
<proteinExistence type="predicted"/>
<keyword evidence="2" id="KW-0812">Transmembrane</keyword>
<keyword evidence="2" id="KW-0472">Membrane</keyword>
<evidence type="ECO:0000256" key="1">
    <source>
        <dbReference type="SAM" id="MobiDB-lite"/>
    </source>
</evidence>
<dbReference type="PROSITE" id="PS50231">
    <property type="entry name" value="RICIN_B_LECTIN"/>
    <property type="match status" value="1"/>
</dbReference>
<evidence type="ECO:0000313" key="3">
    <source>
        <dbReference type="EMBL" id="CAG9281143.1"/>
    </source>
</evidence>
<accession>A0A8J9X2P6</accession>
<feature type="compositionally biased region" description="Low complexity" evidence="1">
    <location>
        <begin position="132"/>
        <end position="145"/>
    </location>
</feature>
<feature type="transmembrane region" description="Helical" evidence="2">
    <location>
        <begin position="6"/>
        <end position="27"/>
    </location>
</feature>